<reference evidence="3" key="1">
    <citation type="submission" date="2016-11" db="EMBL/GenBank/DDBJ databases">
        <authorList>
            <person name="Jaros S."/>
            <person name="Januszkiewicz K."/>
            <person name="Wedrychowicz H."/>
        </authorList>
    </citation>
    <scope>NUCLEOTIDE SEQUENCE [LARGE SCALE GENOMIC DNA]</scope>
    <source>
        <strain evidence="3">DSM 4029</strain>
    </source>
</reference>
<name>A0AAQ1MDE0_9FIRM</name>
<evidence type="ECO:0008006" key="4">
    <source>
        <dbReference type="Google" id="ProtNLM"/>
    </source>
</evidence>
<gene>
    <name evidence="2" type="ORF">SAMN05444424_1581</name>
</gene>
<evidence type="ECO:0000313" key="2">
    <source>
        <dbReference type="EMBL" id="SHG13039.1"/>
    </source>
</evidence>
<feature type="transmembrane region" description="Helical" evidence="1">
    <location>
        <begin position="55"/>
        <end position="76"/>
    </location>
</feature>
<dbReference type="RefSeq" id="WP_021658054.1">
    <property type="nucleotide sequence ID" value="NZ_FQVY01000002.1"/>
</dbReference>
<accession>A0AAQ1MDE0</accession>
<keyword evidence="1" id="KW-1133">Transmembrane helix</keyword>
<evidence type="ECO:0000256" key="1">
    <source>
        <dbReference type="SAM" id="Phobius"/>
    </source>
</evidence>
<comment type="caution">
    <text evidence="2">The sequence shown here is derived from an EMBL/GenBank/DDBJ whole genome shotgun (WGS) entry which is preliminary data.</text>
</comment>
<keyword evidence="1" id="KW-0812">Transmembrane</keyword>
<keyword evidence="1" id="KW-0472">Membrane</keyword>
<organism evidence="2 3">
    <name type="scientific">Bittarella massiliensis</name>
    <name type="common">ex Durand et al. 2017</name>
    <dbReference type="NCBI Taxonomy" id="1720313"/>
    <lineage>
        <taxon>Bacteria</taxon>
        <taxon>Bacillati</taxon>
        <taxon>Bacillota</taxon>
        <taxon>Clostridia</taxon>
        <taxon>Eubacteriales</taxon>
        <taxon>Oscillospiraceae</taxon>
        <taxon>Bittarella (ex Durand et al. 2017)</taxon>
    </lineage>
</organism>
<dbReference type="AlphaFoldDB" id="A0AAQ1MDE0"/>
<protein>
    <recommendedName>
        <fullName evidence="4">DUF3784 domain-containing protein</fullName>
    </recommendedName>
</protein>
<feature type="transmembrane region" description="Helical" evidence="1">
    <location>
        <begin position="82"/>
        <end position="103"/>
    </location>
</feature>
<proteinExistence type="predicted"/>
<dbReference type="EMBL" id="FQVY01000002">
    <property type="protein sequence ID" value="SHG13039.1"/>
    <property type="molecule type" value="Genomic_DNA"/>
</dbReference>
<feature type="transmembrane region" description="Helical" evidence="1">
    <location>
        <begin position="6"/>
        <end position="25"/>
    </location>
</feature>
<dbReference type="Proteomes" id="UP000184089">
    <property type="component" value="Unassembled WGS sequence"/>
</dbReference>
<evidence type="ECO:0000313" key="3">
    <source>
        <dbReference type="Proteomes" id="UP000184089"/>
    </source>
</evidence>
<sequence length="123" mass="13307">MTHWQIALACATGALALLGGVYTAFAARGRGPILSNTYLWKGKAERRRADKRAEYRLVAVIFGGLTAFFALETVHILTLSKIPFLLALCALGFDMVYAVADAVKSGKNSWPRLCAAKKGVLSF</sequence>